<accession>A0A0B7B9Y0</accession>
<dbReference type="AlphaFoldDB" id="A0A0B7B9Y0"/>
<name>A0A0B7B9Y0_9EUPU</name>
<evidence type="ECO:0000313" key="1">
    <source>
        <dbReference type="EMBL" id="CEK90149.1"/>
    </source>
</evidence>
<organism evidence="1">
    <name type="scientific">Arion vulgaris</name>
    <dbReference type="NCBI Taxonomy" id="1028688"/>
    <lineage>
        <taxon>Eukaryota</taxon>
        <taxon>Metazoa</taxon>
        <taxon>Spiralia</taxon>
        <taxon>Lophotrochozoa</taxon>
        <taxon>Mollusca</taxon>
        <taxon>Gastropoda</taxon>
        <taxon>Heterobranchia</taxon>
        <taxon>Euthyneura</taxon>
        <taxon>Panpulmonata</taxon>
        <taxon>Eupulmonata</taxon>
        <taxon>Stylommatophora</taxon>
        <taxon>Helicina</taxon>
        <taxon>Arionoidea</taxon>
        <taxon>Arionidae</taxon>
        <taxon>Arion</taxon>
    </lineage>
</organism>
<protein>
    <submittedName>
        <fullName evidence="1">Uncharacterized protein</fullName>
    </submittedName>
</protein>
<proteinExistence type="predicted"/>
<sequence length="54" mass="6681">MKQYKHYGRSYKLRMLQELTGLEGEIQKRGWIQYTLRMIEERQPRHAMKWTPQG</sequence>
<dbReference type="EMBL" id="HACG01043284">
    <property type="protein sequence ID" value="CEK90149.1"/>
    <property type="molecule type" value="Transcribed_RNA"/>
</dbReference>
<reference evidence="1" key="1">
    <citation type="submission" date="2014-12" db="EMBL/GenBank/DDBJ databases">
        <title>Insight into the proteome of Arion vulgaris.</title>
        <authorList>
            <person name="Aradska J."/>
            <person name="Bulat T."/>
            <person name="Smidak R."/>
            <person name="Sarate P."/>
            <person name="Gangsoo J."/>
            <person name="Sialana F."/>
            <person name="Bilban M."/>
            <person name="Lubec G."/>
        </authorList>
    </citation>
    <scope>NUCLEOTIDE SEQUENCE</scope>
    <source>
        <tissue evidence="1">Skin</tissue>
    </source>
</reference>
<gene>
    <name evidence="1" type="primary">ORF174994</name>
</gene>